<evidence type="ECO:0000259" key="5">
    <source>
        <dbReference type="Pfam" id="PF00551"/>
    </source>
</evidence>
<keyword evidence="2 4" id="KW-0808">Transferase</keyword>
<feature type="binding site" evidence="4">
    <location>
        <begin position="95"/>
        <end position="98"/>
    </location>
    <ligand>
        <name>(6R)-10-formyltetrahydrofolate</name>
        <dbReference type="ChEBI" id="CHEBI:195366"/>
    </ligand>
</feature>
<keyword evidence="3 4" id="KW-0658">Purine biosynthesis</keyword>
<dbReference type="KEGG" id="ghl:GM160_07885"/>
<dbReference type="InterPro" id="IPR004607">
    <property type="entry name" value="GART"/>
</dbReference>
<sequence length="221" mass="24150">MAAGEKARLVVLASGNGSNFQAIIDACESGRLDAEVVLLVVNRPGAYALERARTHGIPSRLIDHTTYPDREAFDAELAAVIDEARPDWIIMAGFMRILTDGFVDRFQGRLINIHPSLLPKYPGMNTHARALEAGDLKHGATVHFVTPTVDAGPPIVQGRLEILDNDDVESLKQRIHGVEHRLYPLAIDWLVKGKIDFERAEKQSRPAVVDASGALIVPPSP</sequence>
<dbReference type="InterPro" id="IPR002376">
    <property type="entry name" value="Formyl_transf_N"/>
</dbReference>
<evidence type="ECO:0000256" key="2">
    <source>
        <dbReference type="ARBA" id="ARBA00022679"/>
    </source>
</evidence>
<dbReference type="SUPFAM" id="SSF53328">
    <property type="entry name" value="Formyltransferase"/>
    <property type="match status" value="1"/>
</dbReference>
<dbReference type="Pfam" id="PF00551">
    <property type="entry name" value="Formyl_trans_N"/>
    <property type="match status" value="1"/>
</dbReference>
<comment type="similarity">
    <text evidence="4">Belongs to the GART family.</text>
</comment>
<comment type="pathway">
    <text evidence="1 4">Purine metabolism; IMP biosynthesis via de novo pathway; N(2)-formyl-N(1)-(5-phospho-D-ribosyl)glycinamide from N(1)-(5-phospho-D-ribosyl)glycinamide (10-formyl THF route): step 1/1.</text>
</comment>
<dbReference type="GO" id="GO:0005829">
    <property type="term" value="C:cytosol"/>
    <property type="evidence" value="ECO:0007669"/>
    <property type="project" value="TreeGrafter"/>
</dbReference>
<feature type="active site" description="Proton donor" evidence="4">
    <location>
        <position position="114"/>
    </location>
</feature>
<evidence type="ECO:0000313" key="7">
    <source>
        <dbReference type="Proteomes" id="UP000427716"/>
    </source>
</evidence>
<dbReference type="UniPathway" id="UPA00074">
    <property type="reaction ID" value="UER00126"/>
</dbReference>
<dbReference type="AlphaFoldDB" id="A0A6I6DB11"/>
<feature type="binding site" evidence="4">
    <location>
        <position position="70"/>
    </location>
    <ligand>
        <name>(6R)-10-formyltetrahydrofolate</name>
        <dbReference type="ChEBI" id="CHEBI:195366"/>
    </ligand>
</feature>
<evidence type="ECO:0000256" key="4">
    <source>
        <dbReference type="HAMAP-Rule" id="MF_01930"/>
    </source>
</evidence>
<dbReference type="NCBIfam" id="TIGR00639">
    <property type="entry name" value="PurN"/>
    <property type="match status" value="1"/>
</dbReference>
<evidence type="ECO:0000313" key="6">
    <source>
        <dbReference type="EMBL" id="QGT78822.1"/>
    </source>
</evidence>
<comment type="function">
    <text evidence="4">Catalyzes the transfer of a formyl group from 10-formyltetrahydrofolate to 5-phospho-ribosyl-glycinamide (GAR), producing 5-phospho-ribosyl-N-formylglycinamide (FGAR) and tetrahydrofolate.</text>
</comment>
<accession>A0A6I6DB11</accession>
<feature type="binding site" evidence="4">
    <location>
        <begin position="17"/>
        <end position="19"/>
    </location>
    <ligand>
        <name>N(1)-(5-phospho-beta-D-ribosyl)glycinamide</name>
        <dbReference type="ChEBI" id="CHEBI:143788"/>
    </ligand>
</feature>
<dbReference type="InterPro" id="IPR036477">
    <property type="entry name" value="Formyl_transf_N_sf"/>
</dbReference>
<dbReference type="CDD" id="cd08645">
    <property type="entry name" value="FMT_core_GART"/>
    <property type="match status" value="1"/>
</dbReference>
<dbReference type="PANTHER" id="PTHR43369">
    <property type="entry name" value="PHOSPHORIBOSYLGLYCINAMIDE FORMYLTRANSFERASE"/>
    <property type="match status" value="1"/>
</dbReference>
<feature type="binding site" evidence="4">
    <location>
        <position position="112"/>
    </location>
    <ligand>
        <name>(6R)-10-formyltetrahydrofolate</name>
        <dbReference type="ChEBI" id="CHEBI:195366"/>
    </ligand>
</feature>
<dbReference type="EMBL" id="CP046415">
    <property type="protein sequence ID" value="QGT78822.1"/>
    <property type="molecule type" value="Genomic_DNA"/>
</dbReference>
<dbReference type="HAMAP" id="MF_01930">
    <property type="entry name" value="PurN"/>
    <property type="match status" value="1"/>
</dbReference>
<dbReference type="GO" id="GO:0006189">
    <property type="term" value="P:'de novo' IMP biosynthetic process"/>
    <property type="evidence" value="ECO:0007669"/>
    <property type="project" value="UniProtKB-UniRule"/>
</dbReference>
<dbReference type="RefSeq" id="WP_136867284.1">
    <property type="nucleotide sequence ID" value="NZ_CP046415.1"/>
</dbReference>
<protein>
    <recommendedName>
        <fullName evidence="4">Phosphoribosylglycinamide formyltransferase</fullName>
        <ecNumber evidence="4">2.1.2.2</ecNumber>
    </recommendedName>
    <alternativeName>
        <fullName evidence="4">5'-phosphoribosylglycinamide transformylase</fullName>
    </alternativeName>
    <alternativeName>
        <fullName evidence="4">GAR transformylase</fullName>
        <shortName evidence="4">GART</shortName>
    </alternativeName>
</protein>
<evidence type="ECO:0000256" key="3">
    <source>
        <dbReference type="ARBA" id="ARBA00022755"/>
    </source>
</evidence>
<proteinExistence type="inferred from homology"/>
<name>A0A6I6DB11_9GAMM</name>
<feature type="domain" description="Formyl transferase N-terminal" evidence="5">
    <location>
        <begin position="8"/>
        <end position="187"/>
    </location>
</feature>
<keyword evidence="7" id="KW-1185">Reference proteome</keyword>
<dbReference type="GO" id="GO:0004644">
    <property type="term" value="F:phosphoribosylglycinamide formyltransferase activity"/>
    <property type="evidence" value="ECO:0007669"/>
    <property type="project" value="UniProtKB-UniRule"/>
</dbReference>
<reference evidence="6 7" key="1">
    <citation type="submission" date="2019-11" db="EMBL/GenBank/DDBJ databases">
        <authorList>
            <person name="Zhang J."/>
            <person name="Sun C."/>
        </authorList>
    </citation>
    <scope>NUCLEOTIDE SEQUENCE [LARGE SCALE GENOMIC DNA]</scope>
    <source>
        <strain evidence="7">sp2</strain>
    </source>
</reference>
<dbReference type="Proteomes" id="UP000427716">
    <property type="component" value="Chromosome"/>
</dbReference>
<dbReference type="PANTHER" id="PTHR43369:SF2">
    <property type="entry name" value="PHOSPHORIBOSYLGLYCINAMIDE FORMYLTRANSFERASE"/>
    <property type="match status" value="1"/>
</dbReference>
<dbReference type="Gene3D" id="3.40.50.170">
    <property type="entry name" value="Formyl transferase, N-terminal domain"/>
    <property type="match status" value="1"/>
</dbReference>
<gene>
    <name evidence="4" type="primary">purN</name>
    <name evidence="6" type="ORF">GM160_07885</name>
</gene>
<organism evidence="6 7">
    <name type="scientific">Guyparkeria halophila</name>
    <dbReference type="NCBI Taxonomy" id="47960"/>
    <lineage>
        <taxon>Bacteria</taxon>
        <taxon>Pseudomonadati</taxon>
        <taxon>Pseudomonadota</taxon>
        <taxon>Gammaproteobacteria</taxon>
        <taxon>Chromatiales</taxon>
        <taxon>Thioalkalibacteraceae</taxon>
        <taxon>Guyparkeria</taxon>
    </lineage>
</organism>
<evidence type="ECO:0000256" key="1">
    <source>
        <dbReference type="ARBA" id="ARBA00005054"/>
    </source>
</evidence>
<feature type="site" description="Raises pKa of active site His" evidence="4">
    <location>
        <position position="150"/>
    </location>
</feature>
<comment type="catalytic activity">
    <reaction evidence="4">
        <text>N(1)-(5-phospho-beta-D-ribosyl)glycinamide + (6R)-10-formyltetrahydrofolate = N(2)-formyl-N(1)-(5-phospho-beta-D-ribosyl)glycinamide + (6S)-5,6,7,8-tetrahydrofolate + H(+)</text>
        <dbReference type="Rhea" id="RHEA:15053"/>
        <dbReference type="ChEBI" id="CHEBI:15378"/>
        <dbReference type="ChEBI" id="CHEBI:57453"/>
        <dbReference type="ChEBI" id="CHEBI:143788"/>
        <dbReference type="ChEBI" id="CHEBI:147286"/>
        <dbReference type="ChEBI" id="CHEBI:195366"/>
        <dbReference type="EC" id="2.1.2.2"/>
    </reaction>
</comment>
<dbReference type="EC" id="2.1.2.2" evidence="4"/>